<comment type="caution">
    <text evidence="2">The sequence shown here is derived from an EMBL/GenBank/DDBJ whole genome shotgun (WGS) entry which is preliminary data.</text>
</comment>
<dbReference type="Proteomes" id="UP001219525">
    <property type="component" value="Unassembled WGS sequence"/>
</dbReference>
<evidence type="ECO:0000313" key="2">
    <source>
        <dbReference type="EMBL" id="KAJ7210927.1"/>
    </source>
</evidence>
<feature type="compositionally biased region" description="Polar residues" evidence="1">
    <location>
        <begin position="1"/>
        <end position="12"/>
    </location>
</feature>
<feature type="compositionally biased region" description="Basic and acidic residues" evidence="1">
    <location>
        <begin position="13"/>
        <end position="33"/>
    </location>
</feature>
<feature type="region of interest" description="Disordered" evidence="1">
    <location>
        <begin position="1"/>
        <end position="33"/>
    </location>
</feature>
<name>A0AAD6VG66_9AGAR</name>
<gene>
    <name evidence="2" type="ORF">GGX14DRAFT_625236</name>
</gene>
<proteinExistence type="predicted"/>
<organism evidence="2 3">
    <name type="scientific">Mycena pura</name>
    <dbReference type="NCBI Taxonomy" id="153505"/>
    <lineage>
        <taxon>Eukaryota</taxon>
        <taxon>Fungi</taxon>
        <taxon>Dikarya</taxon>
        <taxon>Basidiomycota</taxon>
        <taxon>Agaricomycotina</taxon>
        <taxon>Agaricomycetes</taxon>
        <taxon>Agaricomycetidae</taxon>
        <taxon>Agaricales</taxon>
        <taxon>Marasmiineae</taxon>
        <taxon>Mycenaceae</taxon>
        <taxon>Mycena</taxon>
    </lineage>
</organism>
<accession>A0AAD6VG66</accession>
<reference evidence="2" key="1">
    <citation type="submission" date="2023-03" db="EMBL/GenBank/DDBJ databases">
        <title>Massive genome expansion in bonnet fungi (Mycena s.s.) driven by repeated elements and novel gene families across ecological guilds.</title>
        <authorList>
            <consortium name="Lawrence Berkeley National Laboratory"/>
            <person name="Harder C.B."/>
            <person name="Miyauchi S."/>
            <person name="Viragh M."/>
            <person name="Kuo A."/>
            <person name="Thoen E."/>
            <person name="Andreopoulos B."/>
            <person name="Lu D."/>
            <person name="Skrede I."/>
            <person name="Drula E."/>
            <person name="Henrissat B."/>
            <person name="Morin E."/>
            <person name="Kohler A."/>
            <person name="Barry K."/>
            <person name="LaButti K."/>
            <person name="Morin E."/>
            <person name="Salamov A."/>
            <person name="Lipzen A."/>
            <person name="Mereny Z."/>
            <person name="Hegedus B."/>
            <person name="Baldrian P."/>
            <person name="Stursova M."/>
            <person name="Weitz H."/>
            <person name="Taylor A."/>
            <person name="Grigoriev I.V."/>
            <person name="Nagy L.G."/>
            <person name="Martin F."/>
            <person name="Kauserud H."/>
        </authorList>
    </citation>
    <scope>NUCLEOTIDE SEQUENCE</scope>
    <source>
        <strain evidence="2">9144</strain>
    </source>
</reference>
<keyword evidence="3" id="KW-1185">Reference proteome</keyword>
<evidence type="ECO:0000313" key="3">
    <source>
        <dbReference type="Proteomes" id="UP001219525"/>
    </source>
</evidence>
<dbReference type="EMBL" id="JARJCW010000027">
    <property type="protein sequence ID" value="KAJ7210927.1"/>
    <property type="molecule type" value="Genomic_DNA"/>
</dbReference>
<evidence type="ECO:0000256" key="1">
    <source>
        <dbReference type="SAM" id="MobiDB-lite"/>
    </source>
</evidence>
<protein>
    <submittedName>
        <fullName evidence="2">Uncharacterized protein</fullName>
    </submittedName>
</protein>
<sequence>MQLTPETATRNNQPEREPLKADELKEWTSEQETRDAGTLVEIMGVAFDRAVGVLRKHNGDMQKAADSLLRAADGPIPAEQQREADLMRIKDDFAHLFPSTHWQAVSDGRCRVLWGWNAIPPANVVAEVDDPRVMRLIKVGPGRSGSRPTKMFLPGLFYPYYFGPISRSLAPPSRNSERLYRCP</sequence>
<dbReference type="AlphaFoldDB" id="A0AAD6VG66"/>